<dbReference type="OrthoDB" id="10485343at2759"/>
<dbReference type="EMBL" id="CAJPWZ010000041">
    <property type="protein sequence ID" value="CAG2184845.1"/>
    <property type="molecule type" value="Genomic_DNA"/>
</dbReference>
<reference evidence="2" key="1">
    <citation type="submission" date="2021-03" db="EMBL/GenBank/DDBJ databases">
        <authorList>
            <person name="Bekaert M."/>
        </authorList>
    </citation>
    <scope>NUCLEOTIDE SEQUENCE</scope>
</reference>
<feature type="compositionally biased region" description="Basic and acidic residues" evidence="1">
    <location>
        <begin position="163"/>
        <end position="176"/>
    </location>
</feature>
<organism evidence="2 3">
    <name type="scientific">Mytilus edulis</name>
    <name type="common">Blue mussel</name>
    <dbReference type="NCBI Taxonomy" id="6550"/>
    <lineage>
        <taxon>Eukaryota</taxon>
        <taxon>Metazoa</taxon>
        <taxon>Spiralia</taxon>
        <taxon>Lophotrochozoa</taxon>
        <taxon>Mollusca</taxon>
        <taxon>Bivalvia</taxon>
        <taxon>Autobranchia</taxon>
        <taxon>Pteriomorphia</taxon>
        <taxon>Mytilida</taxon>
        <taxon>Mytiloidea</taxon>
        <taxon>Mytilidae</taxon>
        <taxon>Mytilinae</taxon>
        <taxon>Mytilus</taxon>
    </lineage>
</organism>
<protein>
    <submittedName>
        <fullName evidence="2">Uncharacterized protein</fullName>
    </submittedName>
</protein>
<comment type="caution">
    <text evidence="2">The sequence shown here is derived from an EMBL/GenBank/DDBJ whole genome shotgun (WGS) entry which is preliminary data.</text>
</comment>
<dbReference type="Proteomes" id="UP000683360">
    <property type="component" value="Unassembled WGS sequence"/>
</dbReference>
<evidence type="ECO:0000313" key="2">
    <source>
        <dbReference type="EMBL" id="CAG2184845.1"/>
    </source>
</evidence>
<feature type="region of interest" description="Disordered" evidence="1">
    <location>
        <begin position="1"/>
        <end position="24"/>
    </location>
</feature>
<evidence type="ECO:0000313" key="3">
    <source>
        <dbReference type="Proteomes" id="UP000683360"/>
    </source>
</evidence>
<evidence type="ECO:0000256" key="1">
    <source>
        <dbReference type="SAM" id="MobiDB-lite"/>
    </source>
</evidence>
<accession>A0A8S3PNN6</accession>
<feature type="region of interest" description="Disordered" evidence="1">
    <location>
        <begin position="162"/>
        <end position="188"/>
    </location>
</feature>
<keyword evidence="3" id="KW-1185">Reference proteome</keyword>
<name>A0A8S3PNN6_MYTED</name>
<dbReference type="AlphaFoldDB" id="A0A8S3PNN6"/>
<proteinExistence type="predicted"/>
<feature type="compositionally biased region" description="Polar residues" evidence="1">
    <location>
        <begin position="177"/>
        <end position="188"/>
    </location>
</feature>
<sequence length="516" mass="59251">MESDTQNNSAVSAGAISHDQERQTGEEGCYIENGNQYSACLPTILESGLIFSFPSRNVALILEEKDTLQEESSNDLGKGFMESGFINQGRERNVDVEVRPQNPRINQGDIDQGMKSRKSTVEPAGNLQEATQHADALTAFYTEKKEFQNPEQQLEELGVEEDQQMHEIHDSKDKESCSNPGPSSHVDQNQISSSIVSKQSVHQVTDSGNDCRAQVSLGSETVPILEYQQKYLQQDSRCQDFNDYYSKKMSKCTDNNVAGKNYRTQSSHGQDQKIQIRDPAPVDCTSHCCAQPSDVQSEIVQSASHSCTREPKLDSEMSLQVPSQLIEMQVPTQGSHDTSTRTRSTCTVDLLTIVFLQLLLMPAVFQYFKDSQHYIYNHEVPRFHEMFVRRRFDDIRLEWVLKLQERFWKFEFLWRPPEGRLNLQILEQLLFTAFYHERQDNANPLYQDDQNGSPPPLIIADFTDAHLNLVNVGKLAWNNKHWSVQILCWRIQQPVKQTLYCQDIQLQYTERQCFYL</sequence>
<feature type="compositionally biased region" description="Polar residues" evidence="1">
    <location>
        <begin position="1"/>
        <end position="11"/>
    </location>
</feature>
<gene>
    <name evidence="2" type="ORF">MEDL_499</name>
</gene>